<evidence type="ECO:0000259" key="2">
    <source>
        <dbReference type="PROSITE" id="PS51186"/>
    </source>
</evidence>
<dbReference type="InterPro" id="IPR016181">
    <property type="entry name" value="Acyl_CoA_acyltransferase"/>
</dbReference>
<dbReference type="AlphaFoldDB" id="A0A8H6K1N4"/>
<dbReference type="EMBL" id="WIGM01000534">
    <property type="protein sequence ID" value="KAF6822626.1"/>
    <property type="molecule type" value="Genomic_DNA"/>
</dbReference>
<evidence type="ECO:0000313" key="4">
    <source>
        <dbReference type="Proteomes" id="UP000639643"/>
    </source>
</evidence>
<feature type="region of interest" description="Disordered" evidence="1">
    <location>
        <begin position="80"/>
        <end position="104"/>
    </location>
</feature>
<dbReference type="Proteomes" id="UP000639643">
    <property type="component" value="Unassembled WGS sequence"/>
</dbReference>
<dbReference type="CDD" id="cd04301">
    <property type="entry name" value="NAT_SF"/>
    <property type="match status" value="1"/>
</dbReference>
<name>A0A8H6K1N4_9PEZI</name>
<dbReference type="OrthoDB" id="64477at2759"/>
<feature type="domain" description="N-acetyltransferase" evidence="2">
    <location>
        <begin position="43"/>
        <end position="200"/>
    </location>
</feature>
<dbReference type="GO" id="GO:0016747">
    <property type="term" value="F:acyltransferase activity, transferring groups other than amino-acyl groups"/>
    <property type="evidence" value="ECO:0007669"/>
    <property type="project" value="InterPro"/>
</dbReference>
<organism evidence="3 4">
    <name type="scientific">Colletotrichum musicola</name>
    <dbReference type="NCBI Taxonomy" id="2175873"/>
    <lineage>
        <taxon>Eukaryota</taxon>
        <taxon>Fungi</taxon>
        <taxon>Dikarya</taxon>
        <taxon>Ascomycota</taxon>
        <taxon>Pezizomycotina</taxon>
        <taxon>Sordariomycetes</taxon>
        <taxon>Hypocreomycetidae</taxon>
        <taxon>Glomerellales</taxon>
        <taxon>Glomerellaceae</taxon>
        <taxon>Colletotrichum</taxon>
        <taxon>Colletotrichum orchidearum species complex</taxon>
    </lineage>
</organism>
<evidence type="ECO:0000256" key="1">
    <source>
        <dbReference type="SAM" id="MobiDB-lite"/>
    </source>
</evidence>
<reference evidence="3" key="1">
    <citation type="journal article" date="2020" name="Phytopathology">
        <title>Genome Sequence Resources of Colletotrichum truncatum, C. plurivorum, C. musicola, and C. sojae: Four Species Pathogenic to Soybean (Glycine max).</title>
        <authorList>
            <person name="Rogerio F."/>
            <person name="Boufleur T.R."/>
            <person name="Ciampi-Guillardi M."/>
            <person name="Sukno S.A."/>
            <person name="Thon M.R."/>
            <person name="Massola Junior N.S."/>
            <person name="Baroncelli R."/>
        </authorList>
    </citation>
    <scope>NUCLEOTIDE SEQUENCE</scope>
    <source>
        <strain evidence="3">LFN0074</strain>
    </source>
</reference>
<gene>
    <name evidence="3" type="ORF">CMUS01_11001</name>
</gene>
<protein>
    <recommendedName>
        <fullName evidence="2">N-acetyltransferase domain-containing protein</fullName>
    </recommendedName>
</protein>
<dbReference type="Gene3D" id="3.40.630.30">
    <property type="match status" value="1"/>
</dbReference>
<dbReference type="SUPFAM" id="SSF55729">
    <property type="entry name" value="Acyl-CoA N-acyltransferases (Nat)"/>
    <property type="match status" value="1"/>
</dbReference>
<dbReference type="PANTHER" id="PTHR43415">
    <property type="entry name" value="SPERMIDINE N(1)-ACETYLTRANSFERASE"/>
    <property type="match status" value="1"/>
</dbReference>
<dbReference type="PANTHER" id="PTHR43415:SF3">
    <property type="entry name" value="GNAT-FAMILY ACETYLTRANSFERASE"/>
    <property type="match status" value="1"/>
</dbReference>
<proteinExistence type="predicted"/>
<accession>A0A8H6K1N4</accession>
<evidence type="ECO:0000313" key="3">
    <source>
        <dbReference type="EMBL" id="KAF6822626.1"/>
    </source>
</evidence>
<sequence>MITDSLADAYKTRRLLIRAFENTPRDRTFLHTQIENDPVNVSLSMPTLARPRAEKHSEWMAEQLTKAVLSVMLCLIPEPATTSRDTSGQDQQEPPSEEKSQEPTPIGYLCLGWGGGPADQAQHRSVSLGITLAAAYQGQGYGAEAIDWALDWAFRFGGYHRVSLGTTSFNERAQRLYKKLGFVEEGRAREAHYFDRRWYDMISYGMLEGEWEVLRGFRDKPAEVEKSERVEW</sequence>
<comment type="caution">
    <text evidence="3">The sequence shown here is derived from an EMBL/GenBank/DDBJ whole genome shotgun (WGS) entry which is preliminary data.</text>
</comment>
<dbReference type="PROSITE" id="PS51186">
    <property type="entry name" value="GNAT"/>
    <property type="match status" value="1"/>
</dbReference>
<keyword evidence="4" id="KW-1185">Reference proteome</keyword>
<dbReference type="InterPro" id="IPR000182">
    <property type="entry name" value="GNAT_dom"/>
</dbReference>
<dbReference type="Pfam" id="PF00583">
    <property type="entry name" value="Acetyltransf_1"/>
    <property type="match status" value="1"/>
</dbReference>